<dbReference type="EMBL" id="JANBVB010000239">
    <property type="protein sequence ID" value="KAJ2895969.1"/>
    <property type="molecule type" value="Genomic_DNA"/>
</dbReference>
<evidence type="ECO:0000313" key="1">
    <source>
        <dbReference type="EMBL" id="KAJ2895969.1"/>
    </source>
</evidence>
<gene>
    <name evidence="1" type="primary">PMC1_2</name>
    <name evidence="1" type="ORF">IWW38_002159</name>
</gene>
<comment type="caution">
    <text evidence="1">The sequence shown here is derived from an EMBL/GenBank/DDBJ whole genome shotgun (WGS) entry which is preliminary data.</text>
</comment>
<evidence type="ECO:0000313" key="2">
    <source>
        <dbReference type="Proteomes" id="UP001139981"/>
    </source>
</evidence>
<keyword evidence="2" id="KW-1185">Reference proteome</keyword>
<feature type="non-terminal residue" evidence="1">
    <location>
        <position position="1"/>
    </location>
</feature>
<protein>
    <submittedName>
        <fullName evidence="1">Plasma membrane calcium</fullName>
    </submittedName>
</protein>
<dbReference type="Proteomes" id="UP001139981">
    <property type="component" value="Unassembled WGS sequence"/>
</dbReference>
<accession>A0ACC1M4B1</accession>
<name>A0ACC1M4B1_9FUNG</name>
<organism evidence="1 2">
    <name type="scientific">Coemansia aciculifera</name>
    <dbReference type="NCBI Taxonomy" id="417176"/>
    <lineage>
        <taxon>Eukaryota</taxon>
        <taxon>Fungi</taxon>
        <taxon>Fungi incertae sedis</taxon>
        <taxon>Zoopagomycota</taxon>
        <taxon>Kickxellomycotina</taxon>
        <taxon>Kickxellomycetes</taxon>
        <taxon>Kickxellales</taxon>
        <taxon>Kickxellaceae</taxon>
        <taxon>Coemansia</taxon>
    </lineage>
</organism>
<proteinExistence type="predicted"/>
<sequence>PPADGLVTDMTGRAVPPSLAVVPTFLEAETRRRRRLRDRRHRHHRRRKERAAGASGYSSSSALTPVSDTTPSFSGISDMSEYSDDDDDDLIIATAELAQEAPLAVLNLCYDAIAVNSTAFIPAEDPLADAGDASDNELLGGGGGSTRSKSAPLWRRLLRRLRPRKGRSSDVVADNSHEESRGEFSGASSNADKYSGSKTETALLSWSEYLGAANYAQLRDKDVEKYVQVWPFSSERKSMSTLVRVRRREDGKLVWRLYVKGAPEIIVQSCRWIVDVDGAFQTQDREEILNDYQASPLPLGSITAAASDEGRISNEERPGALHINIPLINLDHGSDDDGDDGNGDDGNLPETSCTPYLLSAHYTGSHAPGSDITEVGEDTTLAASFPPNFAHNPAIPVLPLDKETLHDLRHTISDYASRALRTIGMAYRDFDTFDEASLAQLESDVEWRAEAGLVCLGIFAIEDPLREGVTDAVRRCQSAGITVRMVTGDNPLTARAIATQCGIFTPGMGGIILEGPKFRRLSPEQMEFIVPRLQVLARSSPEDKRKLVEWLRAHGEVVSVTGDGTNDGPALKAANVGFSMGIAGTEVAKEASSIVLLDDNFKSIVRACMWGRTVNDAVKKFLQFQITVNITAVLIAFVSSVADPEEKSVFTAVQLLWINLIMDSFAALALATDPPTDDLLDRYPEKPDAPLITFTMWKNIIGQSVFQVVVCFLTLYAADDIFHLHTVTNSHDMLVLRTLVFNTFAWMQIFNEFNCRVLHNEVNCFKGMQRNWFFMIIVLISVVGQVIIIQWGGAAFQTTGLSGKHWAFSIIAGFISLPIGLVFRLIPDQLIWWMLPFVPQDIYREPQSLEWQPPAQSVRNRLAGGDTNFHSSAEEAGAAHNDGLRSSVARLGADISKRMGRPPRVSGGSSDASIQDGADHSRLHQWRRPRARSHVENNGTTLLAHQTVSDATPRLPDTPGVPTHSPRQQRPERRRKRSGSGETKRKSVIAAAMVPSLVASSIGIGMSTSAMPPNKMTIEDLVDQELDRQTDMADKPASSQ</sequence>
<reference evidence="1" key="1">
    <citation type="submission" date="2022-07" db="EMBL/GenBank/DDBJ databases">
        <title>Phylogenomic reconstructions and comparative analyses of Kickxellomycotina fungi.</title>
        <authorList>
            <person name="Reynolds N.K."/>
            <person name="Stajich J.E."/>
            <person name="Barry K."/>
            <person name="Grigoriev I.V."/>
            <person name="Crous P."/>
            <person name="Smith M.E."/>
        </authorList>
    </citation>
    <scope>NUCLEOTIDE SEQUENCE</scope>
    <source>
        <strain evidence="1">CBS 190363</strain>
    </source>
</reference>